<evidence type="ECO:0000313" key="1">
    <source>
        <dbReference type="EMBL" id="CAD7665197.1"/>
    </source>
</evidence>
<dbReference type="Proteomes" id="UP000728032">
    <property type="component" value="Unassembled WGS sequence"/>
</dbReference>
<reference evidence="1" key="1">
    <citation type="submission" date="2020-11" db="EMBL/GenBank/DDBJ databases">
        <authorList>
            <person name="Tran Van P."/>
        </authorList>
    </citation>
    <scope>NUCLEOTIDE SEQUENCE</scope>
</reference>
<dbReference type="AlphaFoldDB" id="A0A7R9MRI0"/>
<dbReference type="EMBL" id="CAJPVJ010044143">
    <property type="protein sequence ID" value="CAG2182334.1"/>
    <property type="molecule type" value="Genomic_DNA"/>
</dbReference>
<dbReference type="EMBL" id="OC958968">
    <property type="protein sequence ID" value="CAD7665197.1"/>
    <property type="molecule type" value="Genomic_DNA"/>
</dbReference>
<gene>
    <name evidence="1" type="ORF">ONB1V03_LOCUS21755</name>
</gene>
<sequence>MFKPKSKPSKNYRDLPLNDGIDETNCDAIVLISLNASKEHLSGSLAKYAEPLEAYKQANHSFDKEGGV</sequence>
<protein>
    <submittedName>
        <fullName evidence="1">Uncharacterized protein</fullName>
    </submittedName>
</protein>
<accession>A0A7R9MRI0</accession>
<proteinExistence type="predicted"/>
<name>A0A7R9MRI0_9ACAR</name>
<feature type="non-terminal residue" evidence="1">
    <location>
        <position position="1"/>
    </location>
</feature>
<organism evidence="1">
    <name type="scientific">Oppiella nova</name>
    <dbReference type="NCBI Taxonomy" id="334625"/>
    <lineage>
        <taxon>Eukaryota</taxon>
        <taxon>Metazoa</taxon>
        <taxon>Ecdysozoa</taxon>
        <taxon>Arthropoda</taxon>
        <taxon>Chelicerata</taxon>
        <taxon>Arachnida</taxon>
        <taxon>Acari</taxon>
        <taxon>Acariformes</taxon>
        <taxon>Sarcoptiformes</taxon>
        <taxon>Oribatida</taxon>
        <taxon>Brachypylina</taxon>
        <taxon>Oppioidea</taxon>
        <taxon>Oppiidae</taxon>
        <taxon>Oppiella</taxon>
    </lineage>
</organism>
<evidence type="ECO:0000313" key="2">
    <source>
        <dbReference type="Proteomes" id="UP000728032"/>
    </source>
</evidence>
<keyword evidence="2" id="KW-1185">Reference proteome</keyword>